<dbReference type="PANTHER" id="PTHR31306">
    <property type="entry name" value="ALPHA-1,6-MANNOSYLTRANSFERASE MNN11-RELATED"/>
    <property type="match status" value="1"/>
</dbReference>
<dbReference type="GO" id="GO:0006487">
    <property type="term" value="P:protein N-linked glycosylation"/>
    <property type="evidence" value="ECO:0007669"/>
    <property type="project" value="TreeGrafter"/>
</dbReference>
<evidence type="ECO:0000256" key="1">
    <source>
        <dbReference type="ARBA" id="ARBA00005664"/>
    </source>
</evidence>
<reference evidence="6" key="1">
    <citation type="submission" date="2022-12" db="EMBL/GenBank/DDBJ databases">
        <authorList>
            <person name="Petersen C."/>
        </authorList>
    </citation>
    <scope>NUCLEOTIDE SEQUENCE</scope>
    <source>
        <strain evidence="6">IBT 29495</strain>
    </source>
</reference>
<comment type="similarity">
    <text evidence="1">Belongs to the glycosyltransferase 34 family.</text>
</comment>
<accession>A0A9X0C7E3</accession>
<keyword evidence="5" id="KW-1133">Transmembrane helix</keyword>
<dbReference type="GO" id="GO:0000009">
    <property type="term" value="F:alpha-1,6-mannosyltransferase activity"/>
    <property type="evidence" value="ECO:0007669"/>
    <property type="project" value="TreeGrafter"/>
</dbReference>
<name>A0A9X0C7E3_9EURO</name>
<dbReference type="InterPro" id="IPR029044">
    <property type="entry name" value="Nucleotide-diphossugar_trans"/>
</dbReference>
<evidence type="ECO:0000256" key="3">
    <source>
        <dbReference type="ARBA" id="ARBA00022679"/>
    </source>
</evidence>
<dbReference type="OrthoDB" id="205108at2759"/>
<keyword evidence="3" id="KW-0808">Transferase</keyword>
<keyword evidence="7" id="KW-1185">Reference proteome</keyword>
<dbReference type="Gene3D" id="3.90.550.10">
    <property type="entry name" value="Spore Coat Polysaccharide Biosynthesis Protein SpsA, Chain A"/>
    <property type="match status" value="1"/>
</dbReference>
<keyword evidence="5" id="KW-0812">Transmembrane</keyword>
<evidence type="ECO:0008006" key="8">
    <source>
        <dbReference type="Google" id="ProtNLM"/>
    </source>
</evidence>
<dbReference type="EMBL" id="JAPWDS010000003">
    <property type="protein sequence ID" value="KAJ5504380.1"/>
    <property type="molecule type" value="Genomic_DNA"/>
</dbReference>
<sequence>MQFALPPRRSPHTLPLSRSSRMSSYRRKQLKSAAVLAFAILSLIYLVRYLYPSASPSVAAPVGTSGVVIVTLLDRQRFSESYLKKIVANREDYAKRHGYTNFFASVSDYGDAVGDAPMSWAVAPATRHAMATYPSAAYFFHLATNALIMNPTKSLESHILEKGRLEDLMMKDVPIVPPDSIIKTFAHQKENDVDLILTQDSEDLNPGSLILKNGEFARFFLDVWFDPLYRNYNFAKAETHGLDHIMQWHPTVIARTALVPQRILGSYSSDSPGASLDGTYKDGDFVIQFRGCVDTQGRDCAHELEPYYKLWEKKRQSD</sequence>
<keyword evidence="2" id="KW-0328">Glycosyltransferase</keyword>
<evidence type="ECO:0000313" key="6">
    <source>
        <dbReference type="EMBL" id="KAJ5504380.1"/>
    </source>
</evidence>
<protein>
    <recommendedName>
        <fullName evidence="8">Galactosyl transferase</fullName>
    </recommendedName>
</protein>
<gene>
    <name evidence="6" type="ORF">N7463_007254</name>
</gene>
<dbReference type="Proteomes" id="UP001149954">
    <property type="component" value="Unassembled WGS sequence"/>
</dbReference>
<dbReference type="FunFam" id="3.90.550.10:FF:000149">
    <property type="entry name" value="Alpha-1,6-mannosyltransferase subunit"/>
    <property type="match status" value="1"/>
</dbReference>
<keyword evidence="5" id="KW-0472">Membrane</keyword>
<dbReference type="GO" id="GO:0000136">
    <property type="term" value="C:mannan polymerase complex"/>
    <property type="evidence" value="ECO:0007669"/>
    <property type="project" value="TreeGrafter"/>
</dbReference>
<evidence type="ECO:0000256" key="4">
    <source>
        <dbReference type="SAM" id="MobiDB-lite"/>
    </source>
</evidence>
<comment type="caution">
    <text evidence="6">The sequence shown here is derived from an EMBL/GenBank/DDBJ whole genome shotgun (WGS) entry which is preliminary data.</text>
</comment>
<dbReference type="PANTHER" id="PTHR31306:SF10">
    <property type="entry name" value="ALPHA-1,6-MANNOSYLTRANSFERASE MNN11-RELATED"/>
    <property type="match status" value="1"/>
</dbReference>
<dbReference type="Pfam" id="PF05637">
    <property type="entry name" value="Glyco_transf_34"/>
    <property type="match status" value="1"/>
</dbReference>
<organism evidence="6 7">
    <name type="scientific">Penicillium fimorum</name>
    <dbReference type="NCBI Taxonomy" id="1882269"/>
    <lineage>
        <taxon>Eukaryota</taxon>
        <taxon>Fungi</taxon>
        <taxon>Dikarya</taxon>
        <taxon>Ascomycota</taxon>
        <taxon>Pezizomycotina</taxon>
        <taxon>Eurotiomycetes</taxon>
        <taxon>Eurotiomycetidae</taxon>
        <taxon>Eurotiales</taxon>
        <taxon>Aspergillaceae</taxon>
        <taxon>Penicillium</taxon>
    </lineage>
</organism>
<feature type="region of interest" description="Disordered" evidence="4">
    <location>
        <begin position="1"/>
        <end position="20"/>
    </location>
</feature>
<evidence type="ECO:0000256" key="5">
    <source>
        <dbReference type="SAM" id="Phobius"/>
    </source>
</evidence>
<dbReference type="AlphaFoldDB" id="A0A9X0C7E3"/>
<proteinExistence type="inferred from homology"/>
<dbReference type="InterPro" id="IPR008630">
    <property type="entry name" value="Glyco_trans_34"/>
</dbReference>
<evidence type="ECO:0000313" key="7">
    <source>
        <dbReference type="Proteomes" id="UP001149954"/>
    </source>
</evidence>
<evidence type="ECO:0000256" key="2">
    <source>
        <dbReference type="ARBA" id="ARBA00022676"/>
    </source>
</evidence>
<reference evidence="6" key="2">
    <citation type="journal article" date="2023" name="IMA Fungus">
        <title>Comparative genomic study of the Penicillium genus elucidates a diverse pangenome and 15 lateral gene transfer events.</title>
        <authorList>
            <person name="Petersen C."/>
            <person name="Sorensen T."/>
            <person name="Nielsen M.R."/>
            <person name="Sondergaard T.E."/>
            <person name="Sorensen J.L."/>
            <person name="Fitzpatrick D.A."/>
            <person name="Frisvad J.C."/>
            <person name="Nielsen K.L."/>
        </authorList>
    </citation>
    <scope>NUCLEOTIDE SEQUENCE</scope>
    <source>
        <strain evidence="6">IBT 29495</strain>
    </source>
</reference>
<feature type="transmembrane region" description="Helical" evidence="5">
    <location>
        <begin position="30"/>
        <end position="51"/>
    </location>
</feature>